<comment type="cofactor">
    <cofactor evidence="2 9">
        <name>Mg(2+)</name>
        <dbReference type="ChEBI" id="CHEBI:18420"/>
    </cofactor>
</comment>
<evidence type="ECO:0000256" key="9">
    <source>
        <dbReference type="RuleBase" id="RU361205"/>
    </source>
</evidence>
<dbReference type="NCBIfam" id="TIGR01496">
    <property type="entry name" value="DHPS"/>
    <property type="match status" value="1"/>
</dbReference>
<evidence type="ECO:0000256" key="5">
    <source>
        <dbReference type="ARBA" id="ARBA00022679"/>
    </source>
</evidence>
<evidence type="ECO:0000256" key="1">
    <source>
        <dbReference type="ARBA" id="ARBA00000012"/>
    </source>
</evidence>
<evidence type="ECO:0000313" key="11">
    <source>
        <dbReference type="EMBL" id="PWK24883.1"/>
    </source>
</evidence>
<evidence type="ECO:0000313" key="12">
    <source>
        <dbReference type="Proteomes" id="UP000245667"/>
    </source>
</evidence>
<keyword evidence="5 9" id="KW-0808">Transferase</keyword>
<dbReference type="InterPro" id="IPR006390">
    <property type="entry name" value="DHP_synth_dom"/>
</dbReference>
<dbReference type="InterPro" id="IPR000489">
    <property type="entry name" value="Pterin-binding_dom"/>
</dbReference>
<dbReference type="PROSITE" id="PS00792">
    <property type="entry name" value="DHPS_1"/>
    <property type="match status" value="1"/>
</dbReference>
<comment type="similarity">
    <text evidence="9">Belongs to the DHPS family.</text>
</comment>
<dbReference type="Gene3D" id="3.20.20.20">
    <property type="entry name" value="Dihydropteroate synthase-like"/>
    <property type="match status" value="1"/>
</dbReference>
<evidence type="ECO:0000259" key="10">
    <source>
        <dbReference type="PROSITE" id="PS50972"/>
    </source>
</evidence>
<dbReference type="GO" id="GO:0046654">
    <property type="term" value="P:tetrahydrofolate biosynthetic process"/>
    <property type="evidence" value="ECO:0007669"/>
    <property type="project" value="UniProtKB-UniPathway"/>
</dbReference>
<evidence type="ECO:0000256" key="2">
    <source>
        <dbReference type="ARBA" id="ARBA00001946"/>
    </source>
</evidence>
<accession>A0A316E822</accession>
<feature type="domain" description="Pterin-binding" evidence="10">
    <location>
        <begin position="35"/>
        <end position="287"/>
    </location>
</feature>
<reference evidence="11 12" key="1">
    <citation type="submission" date="2018-05" db="EMBL/GenBank/DDBJ databases">
        <title>Genomic Encyclopedia of Archaeal and Bacterial Type Strains, Phase II (KMG-II): from individual species to whole genera.</title>
        <authorList>
            <person name="Goeker M."/>
        </authorList>
    </citation>
    <scope>NUCLEOTIDE SEQUENCE [LARGE SCALE GENOMIC DNA]</scope>
    <source>
        <strain evidence="11 12">DSM 23514</strain>
    </source>
</reference>
<dbReference type="GO" id="GO:0005829">
    <property type="term" value="C:cytosol"/>
    <property type="evidence" value="ECO:0007669"/>
    <property type="project" value="TreeGrafter"/>
</dbReference>
<dbReference type="InterPro" id="IPR011005">
    <property type="entry name" value="Dihydropteroate_synth-like_sf"/>
</dbReference>
<evidence type="ECO:0000256" key="4">
    <source>
        <dbReference type="ARBA" id="ARBA00012458"/>
    </source>
</evidence>
<keyword evidence="7 9" id="KW-0460">Magnesium</keyword>
<gene>
    <name evidence="11" type="ORF">LX92_01249</name>
</gene>
<dbReference type="SUPFAM" id="SSF51717">
    <property type="entry name" value="Dihydropteroate synthetase-like"/>
    <property type="match status" value="1"/>
</dbReference>
<dbReference type="CDD" id="cd00739">
    <property type="entry name" value="DHPS"/>
    <property type="match status" value="1"/>
</dbReference>
<dbReference type="GO" id="GO:0046872">
    <property type="term" value="F:metal ion binding"/>
    <property type="evidence" value="ECO:0007669"/>
    <property type="project" value="UniProtKB-KW"/>
</dbReference>
<name>A0A316E822_9FLAO</name>
<dbReference type="GO" id="GO:0046656">
    <property type="term" value="P:folic acid biosynthetic process"/>
    <property type="evidence" value="ECO:0007669"/>
    <property type="project" value="UniProtKB-KW"/>
</dbReference>
<dbReference type="PROSITE" id="PS50972">
    <property type="entry name" value="PTERIN_BINDING"/>
    <property type="match status" value="1"/>
</dbReference>
<sequence length="294" mass="33139">MFYVWFIKLYRGNFESYFCRMTLNCNGNLIDLSTPKVMGILNLTPDSFYDGGKYREEGQILTQVEKMLLEGATFIDVGAYSSRPGAAAVNTEEELSRITPIVSKIVKAFPDIMLSVDTFRSQVADACLDEGAAIVNDIAAGLQDPHMFNVVAKHQVPYIMMHMKGTPQNMQKQTDYKNLITEMLFYFSERIAKAREHHINDIIIDPGFGFSKTLEQNYGLLQKMDLLQTLNLPILVGISRKSMIYKALDKTPQEALNGTTALHMVALRNGAQILRVHDVEAAMECIRLNELLTK</sequence>
<evidence type="ECO:0000256" key="7">
    <source>
        <dbReference type="ARBA" id="ARBA00022842"/>
    </source>
</evidence>
<dbReference type="EC" id="2.5.1.15" evidence="4 9"/>
<dbReference type="InterPro" id="IPR045031">
    <property type="entry name" value="DHP_synth-like"/>
</dbReference>
<dbReference type="AlphaFoldDB" id="A0A316E822"/>
<keyword evidence="6 9" id="KW-0479">Metal-binding</keyword>
<keyword evidence="8 9" id="KW-0289">Folate biosynthesis</keyword>
<dbReference type="Proteomes" id="UP000245667">
    <property type="component" value="Unassembled WGS sequence"/>
</dbReference>
<dbReference type="UniPathway" id="UPA00077">
    <property type="reaction ID" value="UER00156"/>
</dbReference>
<protein>
    <recommendedName>
        <fullName evidence="4 9">Dihydropteroate synthase</fullName>
        <shortName evidence="9">DHPS</shortName>
        <ecNumber evidence="4 9">2.5.1.15</ecNumber>
    </recommendedName>
    <alternativeName>
        <fullName evidence="9">Dihydropteroate pyrophosphorylase</fullName>
    </alternativeName>
</protein>
<organism evidence="11 12">
    <name type="scientific">Maribacter polysiphoniae</name>
    <dbReference type="NCBI Taxonomy" id="429344"/>
    <lineage>
        <taxon>Bacteria</taxon>
        <taxon>Pseudomonadati</taxon>
        <taxon>Bacteroidota</taxon>
        <taxon>Flavobacteriia</taxon>
        <taxon>Flavobacteriales</taxon>
        <taxon>Flavobacteriaceae</taxon>
        <taxon>Maribacter</taxon>
    </lineage>
</organism>
<dbReference type="PANTHER" id="PTHR20941:SF1">
    <property type="entry name" value="FOLIC ACID SYNTHESIS PROTEIN FOL1"/>
    <property type="match status" value="1"/>
</dbReference>
<comment type="catalytic activity">
    <reaction evidence="1">
        <text>(7,8-dihydropterin-6-yl)methyl diphosphate + 4-aminobenzoate = 7,8-dihydropteroate + diphosphate</text>
        <dbReference type="Rhea" id="RHEA:19949"/>
        <dbReference type="ChEBI" id="CHEBI:17836"/>
        <dbReference type="ChEBI" id="CHEBI:17839"/>
        <dbReference type="ChEBI" id="CHEBI:33019"/>
        <dbReference type="ChEBI" id="CHEBI:72950"/>
        <dbReference type="EC" id="2.5.1.15"/>
    </reaction>
</comment>
<proteinExistence type="inferred from homology"/>
<comment type="caution">
    <text evidence="11">The sequence shown here is derived from an EMBL/GenBank/DDBJ whole genome shotgun (WGS) entry which is preliminary data.</text>
</comment>
<evidence type="ECO:0000256" key="6">
    <source>
        <dbReference type="ARBA" id="ARBA00022723"/>
    </source>
</evidence>
<comment type="pathway">
    <text evidence="3 9">Cofactor biosynthesis; tetrahydrofolate biosynthesis; 7,8-dihydrofolate from 2-amino-4-hydroxy-6-hydroxymethyl-7,8-dihydropteridine diphosphate and 4-aminobenzoate: step 1/2.</text>
</comment>
<evidence type="ECO:0000256" key="8">
    <source>
        <dbReference type="ARBA" id="ARBA00022909"/>
    </source>
</evidence>
<dbReference type="GO" id="GO:0004156">
    <property type="term" value="F:dihydropteroate synthase activity"/>
    <property type="evidence" value="ECO:0007669"/>
    <property type="project" value="UniProtKB-EC"/>
</dbReference>
<evidence type="ECO:0000256" key="3">
    <source>
        <dbReference type="ARBA" id="ARBA00004763"/>
    </source>
</evidence>
<dbReference type="Pfam" id="PF00809">
    <property type="entry name" value="Pterin_bind"/>
    <property type="match status" value="1"/>
</dbReference>
<comment type="function">
    <text evidence="9">Catalyzes the condensation of para-aminobenzoate (pABA) with 6-hydroxymethyl-7,8-dihydropterin diphosphate (DHPt-PP) to form 7,8-dihydropteroate (H2Pte), the immediate precursor of folate derivatives.</text>
</comment>
<dbReference type="EMBL" id="QGGQ01000002">
    <property type="protein sequence ID" value="PWK24883.1"/>
    <property type="molecule type" value="Genomic_DNA"/>
</dbReference>
<dbReference type="PANTHER" id="PTHR20941">
    <property type="entry name" value="FOLATE SYNTHESIS PROTEINS"/>
    <property type="match status" value="1"/>
</dbReference>